<dbReference type="eggNOG" id="KOG4209">
    <property type="taxonomic scope" value="Eukaryota"/>
</dbReference>
<evidence type="ECO:0000256" key="1">
    <source>
        <dbReference type="ARBA" id="ARBA00022884"/>
    </source>
</evidence>
<evidence type="ECO:0000313" key="6">
    <source>
        <dbReference type="EnsemblMetazoa" id="SMAR010734-PA"/>
    </source>
</evidence>
<evidence type="ECO:0000313" key="7">
    <source>
        <dbReference type="Proteomes" id="UP000014500"/>
    </source>
</evidence>
<evidence type="ECO:0000259" key="5">
    <source>
        <dbReference type="PROSITE" id="PS50102"/>
    </source>
</evidence>
<feature type="coiled-coil region" evidence="3">
    <location>
        <begin position="169"/>
        <end position="203"/>
    </location>
</feature>
<keyword evidence="1 2" id="KW-0694">RNA-binding</keyword>
<dbReference type="SMART" id="SM00360">
    <property type="entry name" value="RRM"/>
    <property type="match status" value="2"/>
</dbReference>
<proteinExistence type="predicted"/>
<keyword evidence="3" id="KW-0175">Coiled coil</keyword>
<dbReference type="InterPro" id="IPR000504">
    <property type="entry name" value="RRM_dom"/>
</dbReference>
<feature type="region of interest" description="Disordered" evidence="4">
    <location>
        <begin position="23"/>
        <end position="43"/>
    </location>
</feature>
<organism evidence="6 7">
    <name type="scientific">Strigamia maritima</name>
    <name type="common">European centipede</name>
    <name type="synonym">Geophilus maritimus</name>
    <dbReference type="NCBI Taxonomy" id="126957"/>
    <lineage>
        <taxon>Eukaryota</taxon>
        <taxon>Metazoa</taxon>
        <taxon>Ecdysozoa</taxon>
        <taxon>Arthropoda</taxon>
        <taxon>Myriapoda</taxon>
        <taxon>Chilopoda</taxon>
        <taxon>Pleurostigmophora</taxon>
        <taxon>Geophilomorpha</taxon>
        <taxon>Linotaeniidae</taxon>
        <taxon>Strigamia</taxon>
    </lineage>
</organism>
<dbReference type="EnsemblMetazoa" id="SMAR010734-RA">
    <property type="protein sequence ID" value="SMAR010734-PA"/>
    <property type="gene ID" value="SMAR010734"/>
</dbReference>
<dbReference type="HOGENOM" id="CLU_827217_0_0_1"/>
<evidence type="ECO:0000256" key="3">
    <source>
        <dbReference type="SAM" id="Coils"/>
    </source>
</evidence>
<feature type="domain" description="RRM" evidence="5">
    <location>
        <begin position="219"/>
        <end position="297"/>
    </location>
</feature>
<name>T1JAG6_STRMM</name>
<dbReference type="Pfam" id="PF00076">
    <property type="entry name" value="RRM_1"/>
    <property type="match status" value="2"/>
</dbReference>
<dbReference type="GO" id="GO:0008143">
    <property type="term" value="F:poly(A) binding"/>
    <property type="evidence" value="ECO:0007669"/>
    <property type="project" value="TreeGrafter"/>
</dbReference>
<dbReference type="PhylomeDB" id="T1JAG6"/>
<dbReference type="PROSITE" id="PS50102">
    <property type="entry name" value="RRM"/>
    <property type="match status" value="2"/>
</dbReference>
<dbReference type="Proteomes" id="UP000014500">
    <property type="component" value="Unassembled WGS sequence"/>
</dbReference>
<dbReference type="InterPro" id="IPR035979">
    <property type="entry name" value="RBD_domain_sf"/>
</dbReference>
<reference evidence="7" key="1">
    <citation type="submission" date="2011-05" db="EMBL/GenBank/DDBJ databases">
        <authorList>
            <person name="Richards S.R."/>
            <person name="Qu J."/>
            <person name="Jiang H."/>
            <person name="Jhangiani S.N."/>
            <person name="Agravi P."/>
            <person name="Goodspeed R."/>
            <person name="Gross S."/>
            <person name="Mandapat C."/>
            <person name="Jackson L."/>
            <person name="Mathew T."/>
            <person name="Pu L."/>
            <person name="Thornton R."/>
            <person name="Saada N."/>
            <person name="Wilczek-Boney K.B."/>
            <person name="Lee S."/>
            <person name="Kovar C."/>
            <person name="Wu Y."/>
            <person name="Scherer S.E."/>
            <person name="Worley K.C."/>
            <person name="Muzny D.M."/>
            <person name="Gibbs R."/>
        </authorList>
    </citation>
    <scope>NUCLEOTIDE SEQUENCE</scope>
    <source>
        <strain evidence="7">Brora</strain>
    </source>
</reference>
<accession>T1JAG6</accession>
<dbReference type="STRING" id="126957.T1JAG6"/>
<feature type="domain" description="RRM" evidence="5">
    <location>
        <begin position="93"/>
        <end position="163"/>
    </location>
</feature>
<dbReference type="OMA" id="FDSRSIC"/>
<dbReference type="EMBL" id="JH431998">
    <property type="status" value="NOT_ANNOTATED_CDS"/>
    <property type="molecule type" value="Genomic_DNA"/>
</dbReference>
<dbReference type="AlphaFoldDB" id="T1JAG6"/>
<protein>
    <recommendedName>
        <fullName evidence="5">RRM domain-containing protein</fullName>
    </recommendedName>
</protein>
<sequence>MSDLNELSTFYKKYLLKSSNKTVDDIETNSTSGEHSNQQFKASDNELEEILARKQKLKDEISELMQQKAEIENRNQITDSKKRNRNIHEINSRSIFILNLDNHAKTGDLARYFGRNGPINRITIPKKHYAYIEFANSDSASNALALDGTMFLGRRIRVSEKRTKRCPSTARSNNELEEVKARKEKLKNEIAESKSENEEIERRRHHRLSDEEKAEFDSRSICVGNVDPIVTTEGLRRHFVRCGVINRVTMLTNKFTGQSLERAYIEFANVDSVALALSLANVSFLRGRKISVRAKRIHSSARGLATREVNRRDTGFGPSRGTRTRYSKFYAPYAYS</sequence>
<evidence type="ECO:0000256" key="2">
    <source>
        <dbReference type="PROSITE-ProRule" id="PRU00176"/>
    </source>
</evidence>
<feature type="compositionally biased region" description="Polar residues" evidence="4">
    <location>
        <begin position="28"/>
        <end position="42"/>
    </location>
</feature>
<dbReference type="InterPro" id="IPR012677">
    <property type="entry name" value="Nucleotide-bd_a/b_plait_sf"/>
</dbReference>
<dbReference type="PANTHER" id="PTHR23236:SF92">
    <property type="entry name" value="POLYADENYLATE-BINDING PROTEIN 1"/>
    <property type="match status" value="1"/>
</dbReference>
<dbReference type="SUPFAM" id="SSF54928">
    <property type="entry name" value="RNA-binding domain, RBD"/>
    <property type="match status" value="2"/>
</dbReference>
<dbReference type="Gene3D" id="3.30.70.330">
    <property type="match status" value="2"/>
</dbReference>
<dbReference type="PANTHER" id="PTHR23236">
    <property type="entry name" value="EUKARYOTIC TRANSLATION INITIATION FACTOR 4B/4H"/>
    <property type="match status" value="1"/>
</dbReference>
<keyword evidence="7" id="KW-1185">Reference proteome</keyword>
<reference evidence="6" key="2">
    <citation type="submission" date="2015-02" db="UniProtKB">
        <authorList>
            <consortium name="EnsemblMetazoa"/>
        </authorList>
    </citation>
    <scope>IDENTIFICATION</scope>
</reference>
<evidence type="ECO:0000256" key="4">
    <source>
        <dbReference type="SAM" id="MobiDB-lite"/>
    </source>
</evidence>